<dbReference type="KEGG" id="bbel:109473455"/>
<sequence length="259" mass="28892">MKAFVAVTFALLVGCVRGESSVTDGLSVEDMLDKCMDGRHHKTQPGPEGSLYRQCSPWVDRACCRASTTEQLHQPLWLNFDWHHCGQLSESCERHFMQDLCFYECSPNVGPWLVPVDMQIRNERFAGVPLCATDCNRWWTACKDDLTCSGNWGVSWNWTSGQNTCRQGAQCRTFQDYFGTPSNFCRNIWNGSFAVVDDSAPCFTLWFNGTNPNDRVARLRAEEIVSARGGAGSVGAPHHPLLVAVLIVMTVVFGRGILS</sequence>
<dbReference type="AlphaFoldDB" id="A0A6P4ZCP9"/>
<dbReference type="RefSeq" id="XP_019628877.1">
    <property type="nucleotide sequence ID" value="XM_019773318.1"/>
</dbReference>
<proteinExistence type="inferred from homology"/>
<evidence type="ECO:0000313" key="8">
    <source>
        <dbReference type="RefSeq" id="XP_019628877.1"/>
    </source>
</evidence>
<keyword evidence="4" id="KW-0472">Membrane</keyword>
<dbReference type="InterPro" id="IPR004269">
    <property type="entry name" value="Folate_rcpt"/>
</dbReference>
<evidence type="ECO:0000256" key="3">
    <source>
        <dbReference type="ARBA" id="ARBA00023157"/>
    </source>
</evidence>
<feature type="transmembrane region" description="Helical" evidence="4">
    <location>
        <begin position="241"/>
        <end position="258"/>
    </location>
</feature>
<dbReference type="OrthoDB" id="567542at2759"/>
<evidence type="ECO:0000256" key="1">
    <source>
        <dbReference type="ARBA" id="ARBA00007932"/>
    </source>
</evidence>
<keyword evidence="3" id="KW-1015">Disulfide bond</keyword>
<protein>
    <submittedName>
        <fullName evidence="8">Folate receptor gamma-like</fullName>
    </submittedName>
</protein>
<accession>A0A6P4ZCP9</accession>
<keyword evidence="4" id="KW-1133">Transmembrane helix</keyword>
<evidence type="ECO:0000256" key="5">
    <source>
        <dbReference type="SAM" id="SignalP"/>
    </source>
</evidence>
<dbReference type="PANTHER" id="PTHR10517:SF14">
    <property type="entry name" value="FOLATE RECEPTOR 1-RELATED"/>
    <property type="match status" value="1"/>
</dbReference>
<evidence type="ECO:0000313" key="7">
    <source>
        <dbReference type="Proteomes" id="UP000515135"/>
    </source>
</evidence>
<reference evidence="8" key="1">
    <citation type="submission" date="2025-08" db="UniProtKB">
        <authorList>
            <consortium name="RefSeq"/>
        </authorList>
    </citation>
    <scope>IDENTIFICATION</scope>
    <source>
        <tissue evidence="8">Gonad</tissue>
    </source>
</reference>
<keyword evidence="7" id="KW-1185">Reference proteome</keyword>
<feature type="domain" description="Folate receptor-like" evidence="6">
    <location>
        <begin position="35"/>
        <end position="203"/>
    </location>
</feature>
<dbReference type="PROSITE" id="PS51257">
    <property type="entry name" value="PROKAR_LIPOPROTEIN"/>
    <property type="match status" value="1"/>
</dbReference>
<organism evidence="7 8">
    <name type="scientific">Branchiostoma belcheri</name>
    <name type="common">Amphioxus</name>
    <dbReference type="NCBI Taxonomy" id="7741"/>
    <lineage>
        <taxon>Eukaryota</taxon>
        <taxon>Metazoa</taxon>
        <taxon>Chordata</taxon>
        <taxon>Cephalochordata</taxon>
        <taxon>Leptocardii</taxon>
        <taxon>Amphioxiformes</taxon>
        <taxon>Branchiostomatidae</taxon>
        <taxon>Branchiostoma</taxon>
    </lineage>
</organism>
<feature type="chain" id="PRO_5027976454" evidence="5">
    <location>
        <begin position="19"/>
        <end position="259"/>
    </location>
</feature>
<dbReference type="GO" id="GO:0009897">
    <property type="term" value="C:external side of plasma membrane"/>
    <property type="evidence" value="ECO:0007669"/>
    <property type="project" value="TreeGrafter"/>
</dbReference>
<dbReference type="Proteomes" id="UP000515135">
    <property type="component" value="Unplaced"/>
</dbReference>
<name>A0A6P4ZCP9_BRABE</name>
<dbReference type="GeneID" id="109473455"/>
<feature type="signal peptide" evidence="5">
    <location>
        <begin position="1"/>
        <end position="18"/>
    </location>
</feature>
<keyword evidence="4" id="KW-0812">Transmembrane</keyword>
<keyword evidence="2 5" id="KW-0732">Signal</keyword>
<dbReference type="Pfam" id="PF03024">
    <property type="entry name" value="Folate_rec"/>
    <property type="match status" value="1"/>
</dbReference>
<dbReference type="GO" id="GO:0038023">
    <property type="term" value="F:signaling receptor activity"/>
    <property type="evidence" value="ECO:0007669"/>
    <property type="project" value="TreeGrafter"/>
</dbReference>
<dbReference type="PANTHER" id="PTHR10517">
    <property type="entry name" value="FOLATE RECEPTOR"/>
    <property type="match status" value="1"/>
</dbReference>
<gene>
    <name evidence="8" type="primary">LOC109473455</name>
</gene>
<evidence type="ECO:0000256" key="2">
    <source>
        <dbReference type="ARBA" id="ARBA00022729"/>
    </source>
</evidence>
<comment type="similarity">
    <text evidence="1">Belongs to the folate receptor family.</text>
</comment>
<evidence type="ECO:0000259" key="6">
    <source>
        <dbReference type="Pfam" id="PF03024"/>
    </source>
</evidence>
<dbReference type="InterPro" id="IPR018143">
    <property type="entry name" value="Folate_rcpt-like"/>
</dbReference>
<evidence type="ECO:0000256" key="4">
    <source>
        <dbReference type="SAM" id="Phobius"/>
    </source>
</evidence>